<dbReference type="Pfam" id="PF03171">
    <property type="entry name" value="2OG-FeII_Oxy"/>
    <property type="match status" value="1"/>
</dbReference>
<protein>
    <recommendedName>
        <fullName evidence="4">Fe2OG dioxygenase domain-containing protein</fullName>
    </recommendedName>
</protein>
<dbReference type="InterPro" id="IPR005123">
    <property type="entry name" value="Oxoglu/Fe-dep_dioxygenase_dom"/>
</dbReference>
<keyword evidence="3" id="KW-0408">Iron</keyword>
<dbReference type="Proteomes" id="UP000290289">
    <property type="component" value="Chromosome 10"/>
</dbReference>
<keyword evidence="2" id="KW-0847">Vitamin C</keyword>
<proteinExistence type="predicted"/>
<dbReference type="GO" id="GO:0046872">
    <property type="term" value="F:metal ion binding"/>
    <property type="evidence" value="ECO:0007669"/>
    <property type="project" value="UniProtKB-KW"/>
</dbReference>
<keyword evidence="1" id="KW-0479">Metal-binding</keyword>
<evidence type="ECO:0000256" key="2">
    <source>
        <dbReference type="ARBA" id="ARBA00022896"/>
    </source>
</evidence>
<comment type="caution">
    <text evidence="5">The sequence shown here is derived from an EMBL/GenBank/DDBJ whole genome shotgun (WGS) entry which is preliminary data.</text>
</comment>
<dbReference type="SUPFAM" id="SSF51197">
    <property type="entry name" value="Clavaminate synthase-like"/>
    <property type="match status" value="1"/>
</dbReference>
<gene>
    <name evidence="5" type="ORF">DVH24_028831</name>
</gene>
<dbReference type="InterPro" id="IPR050295">
    <property type="entry name" value="Plant_2OG-oxidoreductases"/>
</dbReference>
<evidence type="ECO:0000256" key="3">
    <source>
        <dbReference type="ARBA" id="ARBA00023004"/>
    </source>
</evidence>
<dbReference type="AlphaFoldDB" id="A0A498J1K0"/>
<dbReference type="EMBL" id="RDQH01000336">
    <property type="protein sequence ID" value="RXH87331.1"/>
    <property type="molecule type" value="Genomic_DNA"/>
</dbReference>
<dbReference type="STRING" id="3750.A0A498J1K0"/>
<feature type="domain" description="Fe2OG dioxygenase" evidence="4">
    <location>
        <begin position="39"/>
        <end position="140"/>
    </location>
</feature>
<evidence type="ECO:0000313" key="5">
    <source>
        <dbReference type="EMBL" id="RXH87331.1"/>
    </source>
</evidence>
<organism evidence="5 6">
    <name type="scientific">Malus domestica</name>
    <name type="common">Apple</name>
    <name type="synonym">Pyrus malus</name>
    <dbReference type="NCBI Taxonomy" id="3750"/>
    <lineage>
        <taxon>Eukaryota</taxon>
        <taxon>Viridiplantae</taxon>
        <taxon>Streptophyta</taxon>
        <taxon>Embryophyta</taxon>
        <taxon>Tracheophyta</taxon>
        <taxon>Spermatophyta</taxon>
        <taxon>Magnoliopsida</taxon>
        <taxon>eudicotyledons</taxon>
        <taxon>Gunneridae</taxon>
        <taxon>Pentapetalae</taxon>
        <taxon>rosids</taxon>
        <taxon>fabids</taxon>
        <taxon>Rosales</taxon>
        <taxon>Rosaceae</taxon>
        <taxon>Amygdaloideae</taxon>
        <taxon>Maleae</taxon>
        <taxon>Malus</taxon>
    </lineage>
</organism>
<dbReference type="InterPro" id="IPR044861">
    <property type="entry name" value="IPNS-like_FE2OG_OXY"/>
</dbReference>
<dbReference type="GO" id="GO:0031418">
    <property type="term" value="F:L-ascorbic acid binding"/>
    <property type="evidence" value="ECO:0007669"/>
    <property type="project" value="UniProtKB-KW"/>
</dbReference>
<sequence>MDSRELVRTRSAQVRKVAMKVLELISKGLRTAYFRDELCHNVTLSVNHYPPCLDPSLTLDVPKHCDPNLITILLQEDHVNGLQVFKDGEWISVEPISQALVINIGHQLQIINNGKLKSAEHRVVTSSSHSRTSAAFFIMPLDDCIVELVGALISASNPQLYKPFQYKEFFINYVIKQGKTEVLLEMFKLQA</sequence>
<evidence type="ECO:0000313" key="6">
    <source>
        <dbReference type="Proteomes" id="UP000290289"/>
    </source>
</evidence>
<evidence type="ECO:0000259" key="4">
    <source>
        <dbReference type="PROSITE" id="PS51471"/>
    </source>
</evidence>
<reference evidence="5 6" key="1">
    <citation type="submission" date="2018-10" db="EMBL/GenBank/DDBJ databases">
        <title>A high-quality apple genome assembly.</title>
        <authorList>
            <person name="Hu J."/>
        </authorList>
    </citation>
    <scope>NUCLEOTIDE SEQUENCE [LARGE SCALE GENOMIC DNA]</scope>
    <source>
        <strain evidence="6">cv. HFTH1</strain>
        <tissue evidence="5">Young leaf</tissue>
    </source>
</reference>
<dbReference type="PANTHER" id="PTHR47991">
    <property type="entry name" value="OXOGLUTARATE/IRON-DEPENDENT DIOXYGENASE"/>
    <property type="match status" value="1"/>
</dbReference>
<keyword evidence="6" id="KW-1185">Reference proteome</keyword>
<dbReference type="InterPro" id="IPR027443">
    <property type="entry name" value="IPNS-like_sf"/>
</dbReference>
<accession>A0A498J1K0</accession>
<evidence type="ECO:0000256" key="1">
    <source>
        <dbReference type="ARBA" id="ARBA00022723"/>
    </source>
</evidence>
<dbReference type="PROSITE" id="PS51471">
    <property type="entry name" value="FE2OG_OXY"/>
    <property type="match status" value="1"/>
</dbReference>
<name>A0A498J1K0_MALDO</name>
<dbReference type="Gene3D" id="2.60.120.330">
    <property type="entry name" value="B-lactam Antibiotic, Isopenicillin N Synthase, Chain"/>
    <property type="match status" value="1"/>
</dbReference>